<dbReference type="Gene3D" id="3.30.200.20">
    <property type="entry name" value="Phosphorylase Kinase, domain 1"/>
    <property type="match status" value="1"/>
</dbReference>
<evidence type="ECO:0000256" key="8">
    <source>
        <dbReference type="ARBA" id="ARBA00022723"/>
    </source>
</evidence>
<comment type="cofactor">
    <cofactor evidence="2">
        <name>Mg(2+)</name>
        <dbReference type="ChEBI" id="CHEBI:18420"/>
    </cofactor>
</comment>
<evidence type="ECO:0000256" key="16">
    <source>
        <dbReference type="ARBA" id="ARBA00049308"/>
    </source>
</evidence>
<dbReference type="InterPro" id="IPR011009">
    <property type="entry name" value="Kinase-like_dom_sf"/>
</dbReference>
<feature type="binding site" evidence="18">
    <location>
        <position position="87"/>
    </location>
    <ligand>
        <name>ATP</name>
        <dbReference type="ChEBI" id="CHEBI:30616"/>
    </ligand>
</feature>
<evidence type="ECO:0000256" key="15">
    <source>
        <dbReference type="ARBA" id="ARBA00049003"/>
    </source>
</evidence>
<evidence type="ECO:0000256" key="7">
    <source>
        <dbReference type="ARBA" id="ARBA00022679"/>
    </source>
</evidence>
<keyword evidence="12" id="KW-0460">Magnesium</keyword>
<dbReference type="GO" id="GO:0005634">
    <property type="term" value="C:nucleus"/>
    <property type="evidence" value="ECO:0007669"/>
    <property type="project" value="TreeGrafter"/>
</dbReference>
<evidence type="ECO:0000256" key="19">
    <source>
        <dbReference type="SAM" id="MobiDB-lite"/>
    </source>
</evidence>
<dbReference type="GO" id="GO:0005524">
    <property type="term" value="F:ATP binding"/>
    <property type="evidence" value="ECO:0007669"/>
    <property type="project" value="UniProtKB-UniRule"/>
</dbReference>
<keyword evidence="5" id="KW-0723">Serine/threonine-protein kinase</keyword>
<dbReference type="PRINTS" id="PR00109">
    <property type="entry name" value="TYRKINASE"/>
</dbReference>
<comment type="similarity">
    <text evidence="3">Belongs to the protein kinase superfamily. TKL Ser/Thr protein kinase family.</text>
</comment>
<feature type="region of interest" description="Disordered" evidence="19">
    <location>
        <begin position="533"/>
        <end position="553"/>
    </location>
</feature>
<dbReference type="Gene3D" id="1.10.510.10">
    <property type="entry name" value="Transferase(Phosphotransferase) domain 1"/>
    <property type="match status" value="1"/>
</dbReference>
<dbReference type="InterPro" id="IPR000719">
    <property type="entry name" value="Prot_kinase_dom"/>
</dbReference>
<dbReference type="PANTHER" id="PTHR46485:SF6">
    <property type="entry name" value="DUAL SPECIFICITY TESTIS-SPECIFIC PROTEIN KINASE 2"/>
    <property type="match status" value="1"/>
</dbReference>
<dbReference type="PROSITE" id="PS00109">
    <property type="entry name" value="PROTEIN_KINASE_TYR"/>
    <property type="match status" value="1"/>
</dbReference>
<evidence type="ECO:0000256" key="12">
    <source>
        <dbReference type="ARBA" id="ARBA00022842"/>
    </source>
</evidence>
<evidence type="ECO:0000256" key="4">
    <source>
        <dbReference type="ARBA" id="ARBA00013203"/>
    </source>
</evidence>
<evidence type="ECO:0000256" key="1">
    <source>
        <dbReference type="ARBA" id="ARBA00001936"/>
    </source>
</evidence>
<evidence type="ECO:0000256" key="13">
    <source>
        <dbReference type="ARBA" id="ARBA00023137"/>
    </source>
</evidence>
<dbReference type="GO" id="GO:0004674">
    <property type="term" value="F:protein serine/threonine kinase activity"/>
    <property type="evidence" value="ECO:0007669"/>
    <property type="project" value="UniProtKB-KW"/>
</dbReference>
<evidence type="ECO:0000256" key="17">
    <source>
        <dbReference type="ARBA" id="ARBA00051680"/>
    </source>
</evidence>
<dbReference type="PROSITE" id="PS50011">
    <property type="entry name" value="PROTEIN_KINASE_DOM"/>
    <property type="match status" value="1"/>
</dbReference>
<dbReference type="Pfam" id="PF07714">
    <property type="entry name" value="PK_Tyr_Ser-Thr"/>
    <property type="match status" value="1"/>
</dbReference>
<evidence type="ECO:0000256" key="3">
    <source>
        <dbReference type="ARBA" id="ARBA00005843"/>
    </source>
</evidence>
<reference evidence="21 22" key="1">
    <citation type="submission" date="2019-09" db="EMBL/GenBank/DDBJ databases">
        <title>Bird 10,000 Genomes (B10K) Project - Family phase.</title>
        <authorList>
            <person name="Zhang G."/>
        </authorList>
    </citation>
    <scope>NUCLEOTIDE SEQUENCE [LARGE SCALE GENOMIC DNA]</scope>
    <source>
        <strain evidence="21">B10K-DU-001-21</strain>
        <tissue evidence="21">Muscle</tissue>
    </source>
</reference>
<feature type="non-terminal residue" evidence="21">
    <location>
        <position position="553"/>
    </location>
</feature>
<gene>
    <name evidence="21" type="primary">Tesk2</name>
    <name evidence="21" type="ORF">BARMAR_R10176</name>
</gene>
<dbReference type="Proteomes" id="UP000578343">
    <property type="component" value="Unassembled WGS sequence"/>
</dbReference>
<keyword evidence="14" id="KW-0464">Manganese</keyword>
<feature type="non-terminal residue" evidence="21">
    <location>
        <position position="1"/>
    </location>
</feature>
<keyword evidence="13" id="KW-0829">Tyrosine-protein kinase</keyword>
<evidence type="ECO:0000256" key="2">
    <source>
        <dbReference type="ARBA" id="ARBA00001946"/>
    </source>
</evidence>
<evidence type="ECO:0000256" key="10">
    <source>
        <dbReference type="ARBA" id="ARBA00022777"/>
    </source>
</evidence>
<dbReference type="CDD" id="cd14155">
    <property type="entry name" value="PKc_TESK"/>
    <property type="match status" value="1"/>
</dbReference>
<comment type="caution">
    <text evidence="21">The sequence shown here is derived from an EMBL/GenBank/DDBJ whole genome shotgun (WGS) entry which is preliminary data.</text>
</comment>
<dbReference type="PANTHER" id="PTHR46485">
    <property type="entry name" value="LIM DOMAIN KINASE 1"/>
    <property type="match status" value="1"/>
</dbReference>
<keyword evidence="8" id="KW-0479">Metal-binding</keyword>
<evidence type="ECO:0000259" key="20">
    <source>
        <dbReference type="PROSITE" id="PS50011"/>
    </source>
</evidence>
<keyword evidence="7" id="KW-0808">Transferase</keyword>
<evidence type="ECO:0000313" key="21">
    <source>
        <dbReference type="EMBL" id="NXG75012.1"/>
    </source>
</evidence>
<evidence type="ECO:0000256" key="5">
    <source>
        <dbReference type="ARBA" id="ARBA00022527"/>
    </source>
</evidence>
<evidence type="ECO:0000256" key="9">
    <source>
        <dbReference type="ARBA" id="ARBA00022741"/>
    </source>
</evidence>
<dbReference type="OrthoDB" id="20134at2759"/>
<dbReference type="GO" id="GO:0005737">
    <property type="term" value="C:cytoplasm"/>
    <property type="evidence" value="ECO:0007669"/>
    <property type="project" value="TreeGrafter"/>
</dbReference>
<comment type="catalytic activity">
    <reaction evidence="15">
        <text>L-seryl-[protein] + ATP = O-phospho-L-seryl-[protein] + ADP + H(+)</text>
        <dbReference type="Rhea" id="RHEA:17989"/>
        <dbReference type="Rhea" id="RHEA-COMP:9863"/>
        <dbReference type="Rhea" id="RHEA-COMP:11604"/>
        <dbReference type="ChEBI" id="CHEBI:15378"/>
        <dbReference type="ChEBI" id="CHEBI:29999"/>
        <dbReference type="ChEBI" id="CHEBI:30616"/>
        <dbReference type="ChEBI" id="CHEBI:83421"/>
        <dbReference type="ChEBI" id="CHEBI:456216"/>
        <dbReference type="EC" id="2.7.12.1"/>
    </reaction>
</comment>
<evidence type="ECO:0000256" key="11">
    <source>
        <dbReference type="ARBA" id="ARBA00022840"/>
    </source>
</evidence>
<proteinExistence type="inferred from homology"/>
<comment type="catalytic activity">
    <reaction evidence="16">
        <text>L-threonyl-[protein] + ATP = O-phospho-L-threonyl-[protein] + ADP + H(+)</text>
        <dbReference type="Rhea" id="RHEA:46608"/>
        <dbReference type="Rhea" id="RHEA-COMP:11060"/>
        <dbReference type="Rhea" id="RHEA-COMP:11605"/>
        <dbReference type="ChEBI" id="CHEBI:15378"/>
        <dbReference type="ChEBI" id="CHEBI:30013"/>
        <dbReference type="ChEBI" id="CHEBI:30616"/>
        <dbReference type="ChEBI" id="CHEBI:61977"/>
        <dbReference type="ChEBI" id="CHEBI:456216"/>
        <dbReference type="EC" id="2.7.12.1"/>
    </reaction>
</comment>
<keyword evidence="22" id="KW-1185">Reference proteome</keyword>
<dbReference type="EC" id="2.7.12.1" evidence="4"/>
<dbReference type="GO" id="GO:0030036">
    <property type="term" value="P:actin cytoskeleton organization"/>
    <property type="evidence" value="ECO:0007669"/>
    <property type="project" value="TreeGrafter"/>
</dbReference>
<dbReference type="PROSITE" id="PS00107">
    <property type="entry name" value="PROTEIN_KINASE_ATP"/>
    <property type="match status" value="1"/>
</dbReference>
<sequence>MDRSKRNSIAGFPPRLERAEDFDGSAGGEGTVSQIGRVCTSSYRALISAFSRLTRLDDFTCEKIGSGFFSEVFKVRHRTSDQVMALKMNTLNSNRANMLKEVQLMNRLSHPNILRFMGVCVHQGQLHALTEYINCGNLEQLLDSNQHLPWTVRVKLAYDIAMGISYLHYKGIFHRDLTSKNCLIKHDENGYSAIVGDFGLAEKIPDHSEKLPVVGSPFWMAPEVLRDEPYNEKADVFSYGIILCEIIARIQADPDYLPRTENFGLDYDAFQHMVGDCPPDFLQLAFNCCNMDPKLRPSFTDIVKTLEEILNRVRNEDLERERNSFKLRVFLFFYSGSIEKGPGVKRLSSLDDKIPPKSPRPRRNIWLSRSQSDIFSRKPSRKINVQDPYYTPNKGLGRKVNPFSAREDLKGGKIKFFDMPSKSVISLVFDLHSPEAGGSLKASQSQFRQAYSADWQEFSIFPGRRCRSLPLSPELPHKEYGLFGGLSSTVSRCDPAQLGAEVRQKLLSSSKYGVSEIPPFQAKPHRPEFLPVAGQEEDMDCSDGPVAQEENGF</sequence>
<evidence type="ECO:0000313" key="22">
    <source>
        <dbReference type="Proteomes" id="UP000578343"/>
    </source>
</evidence>
<dbReference type="InterPro" id="IPR050940">
    <property type="entry name" value="Actin_reg-Ser/Thr_kinase"/>
</dbReference>
<dbReference type="AlphaFoldDB" id="A0A7K9EEB2"/>
<dbReference type="GO" id="GO:0046872">
    <property type="term" value="F:metal ion binding"/>
    <property type="evidence" value="ECO:0007669"/>
    <property type="project" value="UniProtKB-KW"/>
</dbReference>
<dbReference type="SUPFAM" id="SSF56112">
    <property type="entry name" value="Protein kinase-like (PK-like)"/>
    <property type="match status" value="1"/>
</dbReference>
<keyword evidence="11 18" id="KW-0067">ATP-binding</keyword>
<dbReference type="InterPro" id="IPR008266">
    <property type="entry name" value="Tyr_kinase_AS"/>
</dbReference>
<protein>
    <recommendedName>
        <fullName evidence="4">dual-specificity kinase</fullName>
        <ecNumber evidence="4">2.7.12.1</ecNumber>
    </recommendedName>
</protein>
<dbReference type="InterPro" id="IPR017441">
    <property type="entry name" value="Protein_kinase_ATP_BS"/>
</dbReference>
<evidence type="ECO:0000256" key="18">
    <source>
        <dbReference type="PROSITE-ProRule" id="PRU10141"/>
    </source>
</evidence>
<keyword evidence="6" id="KW-0597">Phosphoprotein</keyword>
<accession>A0A7K9EEB2</accession>
<dbReference type="EMBL" id="VWZK01012361">
    <property type="protein sequence ID" value="NXG75012.1"/>
    <property type="molecule type" value="Genomic_DNA"/>
</dbReference>
<comment type="catalytic activity">
    <reaction evidence="17">
        <text>L-tyrosyl-[protein] + ATP = O-phospho-L-tyrosyl-[protein] + ADP + H(+)</text>
        <dbReference type="Rhea" id="RHEA:10596"/>
        <dbReference type="Rhea" id="RHEA-COMP:10136"/>
        <dbReference type="Rhea" id="RHEA-COMP:20101"/>
        <dbReference type="ChEBI" id="CHEBI:15378"/>
        <dbReference type="ChEBI" id="CHEBI:30616"/>
        <dbReference type="ChEBI" id="CHEBI:46858"/>
        <dbReference type="ChEBI" id="CHEBI:61978"/>
        <dbReference type="ChEBI" id="CHEBI:456216"/>
        <dbReference type="EC" id="2.7.12.1"/>
    </reaction>
</comment>
<evidence type="ECO:0000256" key="6">
    <source>
        <dbReference type="ARBA" id="ARBA00022553"/>
    </source>
</evidence>
<comment type="cofactor">
    <cofactor evidence="1">
        <name>Mn(2+)</name>
        <dbReference type="ChEBI" id="CHEBI:29035"/>
    </cofactor>
</comment>
<dbReference type="InterPro" id="IPR001245">
    <property type="entry name" value="Ser-Thr/Tyr_kinase_cat_dom"/>
</dbReference>
<keyword evidence="10 21" id="KW-0418">Kinase</keyword>
<dbReference type="GO" id="GO:0004712">
    <property type="term" value="F:protein serine/threonine/tyrosine kinase activity"/>
    <property type="evidence" value="ECO:0007669"/>
    <property type="project" value="UniProtKB-EC"/>
</dbReference>
<name>A0A7K9EEB2_BARMA</name>
<dbReference type="FunFam" id="1.10.510.10:FF:000202">
    <property type="entry name" value="Dual specificity testis-specific protein kinase 2"/>
    <property type="match status" value="1"/>
</dbReference>
<feature type="domain" description="Protein kinase" evidence="20">
    <location>
        <begin position="58"/>
        <end position="310"/>
    </location>
</feature>
<evidence type="ECO:0000256" key="14">
    <source>
        <dbReference type="ARBA" id="ARBA00023211"/>
    </source>
</evidence>
<organism evidence="21 22">
    <name type="scientific">Baryphthengus martii</name>
    <name type="common">Rufous motmot</name>
    <dbReference type="NCBI Taxonomy" id="176943"/>
    <lineage>
        <taxon>Eukaryota</taxon>
        <taxon>Metazoa</taxon>
        <taxon>Chordata</taxon>
        <taxon>Craniata</taxon>
        <taxon>Vertebrata</taxon>
        <taxon>Euteleostomi</taxon>
        <taxon>Archelosauria</taxon>
        <taxon>Archosauria</taxon>
        <taxon>Dinosauria</taxon>
        <taxon>Saurischia</taxon>
        <taxon>Theropoda</taxon>
        <taxon>Coelurosauria</taxon>
        <taxon>Aves</taxon>
        <taxon>Neognathae</taxon>
        <taxon>Neoaves</taxon>
        <taxon>Telluraves</taxon>
        <taxon>Coraciimorphae</taxon>
        <taxon>Coraciiformes</taxon>
        <taxon>Momotidae</taxon>
        <taxon>Baryphthengus</taxon>
    </lineage>
</organism>
<dbReference type="FunFam" id="3.30.200.20:FF:000134">
    <property type="entry name" value="Dual specificity testis-specific protein kinase 2"/>
    <property type="match status" value="1"/>
</dbReference>
<dbReference type="GO" id="GO:0004713">
    <property type="term" value="F:protein tyrosine kinase activity"/>
    <property type="evidence" value="ECO:0007669"/>
    <property type="project" value="UniProtKB-KW"/>
</dbReference>
<keyword evidence="9 18" id="KW-0547">Nucleotide-binding</keyword>